<gene>
    <name evidence="2" type="ORF">SAMN05444167_2003</name>
</gene>
<accession>A0A1G7JZC9</accession>
<evidence type="ECO:0000256" key="1">
    <source>
        <dbReference type="SAM" id="Phobius"/>
    </source>
</evidence>
<organism evidence="2 3">
    <name type="scientific">Terriglobus roseus</name>
    <dbReference type="NCBI Taxonomy" id="392734"/>
    <lineage>
        <taxon>Bacteria</taxon>
        <taxon>Pseudomonadati</taxon>
        <taxon>Acidobacteriota</taxon>
        <taxon>Terriglobia</taxon>
        <taxon>Terriglobales</taxon>
        <taxon>Acidobacteriaceae</taxon>
        <taxon>Terriglobus</taxon>
    </lineage>
</organism>
<dbReference type="InterPro" id="IPR018650">
    <property type="entry name" value="STSV1_Orf64"/>
</dbReference>
<feature type="transmembrane region" description="Helical" evidence="1">
    <location>
        <begin position="88"/>
        <end position="107"/>
    </location>
</feature>
<feature type="transmembrane region" description="Helical" evidence="1">
    <location>
        <begin position="24"/>
        <end position="44"/>
    </location>
</feature>
<feature type="transmembrane region" description="Helical" evidence="1">
    <location>
        <begin position="113"/>
        <end position="131"/>
    </location>
</feature>
<feature type="transmembrane region" description="Helical" evidence="1">
    <location>
        <begin position="347"/>
        <end position="366"/>
    </location>
</feature>
<keyword evidence="1" id="KW-0472">Membrane</keyword>
<feature type="transmembrane region" description="Helical" evidence="1">
    <location>
        <begin position="288"/>
        <end position="306"/>
    </location>
</feature>
<feature type="transmembrane region" description="Helical" evidence="1">
    <location>
        <begin position="494"/>
        <end position="512"/>
    </location>
</feature>
<evidence type="ECO:0000313" key="2">
    <source>
        <dbReference type="EMBL" id="SDF30313.1"/>
    </source>
</evidence>
<dbReference type="OrthoDB" id="100550at2"/>
<keyword evidence="1" id="KW-0812">Transmembrane</keyword>
<keyword evidence="1" id="KW-1133">Transmembrane helix</keyword>
<dbReference type="RefSeq" id="WP_083345009.1">
    <property type="nucleotide sequence ID" value="NZ_LT629690.1"/>
</dbReference>
<feature type="transmembrane region" description="Helical" evidence="1">
    <location>
        <begin position="455"/>
        <end position="473"/>
    </location>
</feature>
<feature type="transmembrane region" description="Helical" evidence="1">
    <location>
        <begin position="266"/>
        <end position="282"/>
    </location>
</feature>
<dbReference type="Proteomes" id="UP000182427">
    <property type="component" value="Chromosome I"/>
</dbReference>
<feature type="transmembrane region" description="Helical" evidence="1">
    <location>
        <begin position="313"/>
        <end position="341"/>
    </location>
</feature>
<dbReference type="Pfam" id="PF09852">
    <property type="entry name" value="DUF2079"/>
    <property type="match status" value="1"/>
</dbReference>
<sequence length="637" mass="70646">MSTSTIATDYIHAETNQLPKRPAITLPVALGAASLSIWIWLAFLRSMHTVGALLTAVVFAVAFTLLAYSPSLSLVFRKTTSPALQRELARCAAVFVFLLFFVPEYAARVRPPFVRSAILLAIFTGLWAALFRDSLKEADPQDEETSRKRNWPILEASLLLVGLTYFAVKKYLVFGYVGQDLAYFGQIMHTTLHGHLFWGSLLQDVLYSHPVTTDFAGHNSPIMFLFLPFYAIFQSPITLLVLRNVTMVACAYPVFRIAKLSSTDRAARIWAVAFLLVPVIFYQSVFDFYPLSFVALPVLFTILYYLEGKFRPFTIAFFFTLAVREDLALFAVCLAVVALVQRKSMRWIALPLIAGLVWGVLSYKVVLPHALNGASFVTDACFSHLGATPTEMLTHVCSSPQTTVLTRNNIVYLKQLLTPTGLLLPFGSSLVIASFPFLAINLLAGAGKCITTVIYAQYSVVPATVLFIAALLFSTNSKSKLASITRLRLSSSRVAPLITLALTVATLAFATGKAQFDEISKQPWDAEAHKVAAMIPSDASLAAPRYMLPAVANRDCLYQTHRLYQYHHPVYEYLVLDKDWTHINAAAEYETAYRQLLATAPIDPRFQVIYESPAYLVLRDPAMHGVGCFPNANEGQQ</sequence>
<keyword evidence="3" id="KW-1185">Reference proteome</keyword>
<proteinExistence type="predicted"/>
<feature type="transmembrane region" description="Helical" evidence="1">
    <location>
        <begin position="222"/>
        <end position="245"/>
    </location>
</feature>
<feature type="transmembrane region" description="Helical" evidence="1">
    <location>
        <begin position="422"/>
        <end position="443"/>
    </location>
</feature>
<feature type="transmembrane region" description="Helical" evidence="1">
    <location>
        <begin position="50"/>
        <end position="76"/>
    </location>
</feature>
<dbReference type="AlphaFoldDB" id="A0A1G7JZC9"/>
<protein>
    <submittedName>
        <fullName evidence="2">Uncharacterized membrane protein</fullName>
    </submittedName>
</protein>
<dbReference type="EMBL" id="LT629690">
    <property type="protein sequence ID" value="SDF30313.1"/>
    <property type="molecule type" value="Genomic_DNA"/>
</dbReference>
<feature type="transmembrane region" description="Helical" evidence="1">
    <location>
        <begin position="151"/>
        <end position="168"/>
    </location>
</feature>
<evidence type="ECO:0000313" key="3">
    <source>
        <dbReference type="Proteomes" id="UP000182427"/>
    </source>
</evidence>
<reference evidence="3" key="1">
    <citation type="submission" date="2016-10" db="EMBL/GenBank/DDBJ databases">
        <authorList>
            <person name="Varghese N."/>
            <person name="Submissions S."/>
        </authorList>
    </citation>
    <scope>NUCLEOTIDE SEQUENCE [LARGE SCALE GENOMIC DNA]</scope>
    <source>
        <strain evidence="3">GAS232</strain>
    </source>
</reference>
<name>A0A1G7JZC9_9BACT</name>